<accession>A1ZN97</accession>
<keyword evidence="1" id="KW-1133">Transmembrane helix</keyword>
<gene>
    <name evidence="2" type="ORF">M23134_03540</name>
</gene>
<keyword evidence="1" id="KW-0812">Transmembrane</keyword>
<evidence type="ECO:0000313" key="3">
    <source>
        <dbReference type="Proteomes" id="UP000004095"/>
    </source>
</evidence>
<evidence type="ECO:0000256" key="1">
    <source>
        <dbReference type="SAM" id="Phobius"/>
    </source>
</evidence>
<protein>
    <submittedName>
        <fullName evidence="2">Uncharacterized protein</fullName>
    </submittedName>
</protein>
<comment type="caution">
    <text evidence="2">The sequence shown here is derived from an EMBL/GenBank/DDBJ whole genome shotgun (WGS) entry which is preliminary data.</text>
</comment>
<name>A1ZN97_MICM2</name>
<dbReference type="AlphaFoldDB" id="A1ZN97"/>
<keyword evidence="3" id="KW-1185">Reference proteome</keyword>
<dbReference type="EMBL" id="AAWS01000017">
    <property type="protein sequence ID" value="EAY28279.1"/>
    <property type="molecule type" value="Genomic_DNA"/>
</dbReference>
<organism evidence="2 3">
    <name type="scientific">Microscilla marina ATCC 23134</name>
    <dbReference type="NCBI Taxonomy" id="313606"/>
    <lineage>
        <taxon>Bacteria</taxon>
        <taxon>Pseudomonadati</taxon>
        <taxon>Bacteroidota</taxon>
        <taxon>Cytophagia</taxon>
        <taxon>Cytophagales</taxon>
        <taxon>Microscillaceae</taxon>
        <taxon>Microscilla</taxon>
    </lineage>
</organism>
<proteinExistence type="predicted"/>
<reference evidence="2 3" key="1">
    <citation type="submission" date="2007-01" db="EMBL/GenBank/DDBJ databases">
        <authorList>
            <person name="Haygood M."/>
            <person name="Podell S."/>
            <person name="Anderson C."/>
            <person name="Hopkinson B."/>
            <person name="Roe K."/>
            <person name="Barbeau K."/>
            <person name="Gaasterland T."/>
            <person name="Ferriera S."/>
            <person name="Johnson J."/>
            <person name="Kravitz S."/>
            <person name="Beeson K."/>
            <person name="Sutton G."/>
            <person name="Rogers Y.-H."/>
            <person name="Friedman R."/>
            <person name="Frazier M."/>
            <person name="Venter J.C."/>
        </authorList>
    </citation>
    <scope>NUCLEOTIDE SEQUENCE [LARGE SCALE GENOMIC DNA]</scope>
    <source>
        <strain evidence="2 3">ATCC 23134</strain>
    </source>
</reference>
<evidence type="ECO:0000313" key="2">
    <source>
        <dbReference type="EMBL" id="EAY28279.1"/>
    </source>
</evidence>
<dbReference type="Proteomes" id="UP000004095">
    <property type="component" value="Unassembled WGS sequence"/>
</dbReference>
<feature type="transmembrane region" description="Helical" evidence="1">
    <location>
        <begin position="7"/>
        <end position="26"/>
    </location>
</feature>
<keyword evidence="1" id="KW-0472">Membrane</keyword>
<sequence>MICIVSALLFYGFIVLLFYGFIVLWFRNALPPEDMLLFSKYVVC</sequence>